<dbReference type="PANTHER" id="PTHR10815">
    <property type="entry name" value="METHYLATED-DNA--PROTEIN-CYSTEINE METHYLTRANSFERASE"/>
    <property type="match status" value="1"/>
</dbReference>
<keyword evidence="2 8" id="KW-0963">Cytoplasm</keyword>
<evidence type="ECO:0000256" key="4">
    <source>
        <dbReference type="ARBA" id="ARBA00022679"/>
    </source>
</evidence>
<dbReference type="Proteomes" id="UP000700059">
    <property type="component" value="Unassembled WGS sequence"/>
</dbReference>
<name>A0ABS7JLL1_9HELI</name>
<keyword evidence="5 8" id="KW-0227">DNA damage</keyword>
<dbReference type="InterPro" id="IPR001497">
    <property type="entry name" value="MethylDNA_cys_MeTrfase_AS"/>
</dbReference>
<keyword evidence="4 8" id="KW-0808">Transferase</keyword>
<evidence type="ECO:0000256" key="2">
    <source>
        <dbReference type="ARBA" id="ARBA00022490"/>
    </source>
</evidence>
<evidence type="ECO:0000256" key="3">
    <source>
        <dbReference type="ARBA" id="ARBA00022603"/>
    </source>
</evidence>
<dbReference type="NCBIfam" id="TIGR00589">
    <property type="entry name" value="ogt"/>
    <property type="match status" value="1"/>
</dbReference>
<evidence type="ECO:0000256" key="5">
    <source>
        <dbReference type="ARBA" id="ARBA00022763"/>
    </source>
</evidence>
<dbReference type="InterPro" id="IPR036388">
    <property type="entry name" value="WH-like_DNA-bd_sf"/>
</dbReference>
<comment type="caution">
    <text evidence="11">The sequence shown here is derived from an EMBL/GenBank/DDBJ whole genome shotgun (WGS) entry which is preliminary data.</text>
</comment>
<keyword evidence="12" id="KW-1185">Reference proteome</keyword>
<dbReference type="CDD" id="cd06445">
    <property type="entry name" value="ATase"/>
    <property type="match status" value="1"/>
</dbReference>
<dbReference type="InterPro" id="IPR036631">
    <property type="entry name" value="MGMT_N_sf"/>
</dbReference>
<gene>
    <name evidence="11" type="ORF">K4G57_02200</name>
</gene>
<comment type="miscellaneous">
    <text evidence="8">This enzyme catalyzes only one turnover and therefore is not strictly catalytic. According to one definition, an enzyme is a biocatalyst that acts repeatedly and over many reaction cycles.</text>
</comment>
<keyword evidence="6 8" id="KW-0234">DNA repair</keyword>
<dbReference type="Pfam" id="PF02870">
    <property type="entry name" value="Methyltransf_1N"/>
    <property type="match status" value="1"/>
</dbReference>
<dbReference type="HAMAP" id="MF_00772">
    <property type="entry name" value="OGT"/>
    <property type="match status" value="1"/>
</dbReference>
<evidence type="ECO:0000256" key="6">
    <source>
        <dbReference type="ARBA" id="ARBA00023204"/>
    </source>
</evidence>
<evidence type="ECO:0000313" key="12">
    <source>
        <dbReference type="Proteomes" id="UP000700059"/>
    </source>
</evidence>
<proteinExistence type="inferred from homology"/>
<comment type="catalytic activity">
    <reaction evidence="7 8">
        <text>a 6-O-methyl-2'-deoxyguanosine in DNA + L-cysteinyl-[protein] = S-methyl-L-cysteinyl-[protein] + a 2'-deoxyguanosine in DNA</text>
        <dbReference type="Rhea" id="RHEA:24000"/>
        <dbReference type="Rhea" id="RHEA-COMP:10131"/>
        <dbReference type="Rhea" id="RHEA-COMP:10132"/>
        <dbReference type="Rhea" id="RHEA-COMP:11367"/>
        <dbReference type="Rhea" id="RHEA-COMP:11368"/>
        <dbReference type="ChEBI" id="CHEBI:29950"/>
        <dbReference type="ChEBI" id="CHEBI:82612"/>
        <dbReference type="ChEBI" id="CHEBI:85445"/>
        <dbReference type="ChEBI" id="CHEBI:85448"/>
        <dbReference type="EC" id="2.1.1.63"/>
    </reaction>
</comment>
<dbReference type="InterPro" id="IPR036217">
    <property type="entry name" value="MethylDNA_cys_MeTrfase_DNAb"/>
</dbReference>
<dbReference type="PROSITE" id="PS00374">
    <property type="entry name" value="MGMT"/>
    <property type="match status" value="1"/>
</dbReference>
<dbReference type="SUPFAM" id="SSF46767">
    <property type="entry name" value="Methylated DNA-protein cysteine methyltransferase, C-terminal domain"/>
    <property type="match status" value="1"/>
</dbReference>
<dbReference type="GO" id="GO:0003908">
    <property type="term" value="F:methylated-DNA-[protein]-cysteine S-methyltransferase activity"/>
    <property type="evidence" value="ECO:0007669"/>
    <property type="project" value="UniProtKB-EC"/>
</dbReference>
<reference evidence="11 12" key="1">
    <citation type="submission" date="2021-08" db="EMBL/GenBank/DDBJ databases">
        <title>Helicobacter spp. isolated from feces of Anatolian Ground Squirrel (Spermophilus xanthoprymnus) in Turkey.</title>
        <authorList>
            <person name="Aydin F."/>
            <person name="Abay S."/>
            <person name="Kayman T."/>
            <person name="Karakaya E."/>
            <person name="Saticioglu I.B."/>
        </authorList>
    </citation>
    <scope>NUCLEOTIDE SEQUENCE [LARGE SCALE GENOMIC DNA]</scope>
    <source>
        <strain evidence="11 12">Faydin-H70</strain>
    </source>
</reference>
<protein>
    <recommendedName>
        <fullName evidence="8">Methylated-DNA--protein-cysteine methyltransferase</fullName>
        <ecNumber evidence="8">2.1.1.63</ecNumber>
    </recommendedName>
    <alternativeName>
        <fullName evidence="8">6-O-methylguanine-DNA methyltransferase</fullName>
        <shortName evidence="8">MGMT</shortName>
    </alternativeName>
    <alternativeName>
        <fullName evidence="8">O-6-methylguanine-DNA-alkyltransferase</fullName>
    </alternativeName>
</protein>
<dbReference type="InterPro" id="IPR023546">
    <property type="entry name" value="MGMT"/>
</dbReference>
<comment type="subcellular location">
    <subcellularLocation>
        <location evidence="8">Cytoplasm</location>
    </subcellularLocation>
</comment>
<feature type="active site" description="Nucleophile; methyl group acceptor" evidence="8">
    <location>
        <position position="145"/>
    </location>
</feature>
<dbReference type="RefSeq" id="WP_221531536.1">
    <property type="nucleotide sequence ID" value="NZ_JAIGYP010000002.1"/>
</dbReference>
<organism evidence="11 12">
    <name type="scientific">Helicobacter turcicus</name>
    <dbReference type="NCBI Taxonomy" id="2867412"/>
    <lineage>
        <taxon>Bacteria</taxon>
        <taxon>Pseudomonadati</taxon>
        <taxon>Campylobacterota</taxon>
        <taxon>Epsilonproteobacteria</taxon>
        <taxon>Campylobacterales</taxon>
        <taxon>Helicobacteraceae</taxon>
        <taxon>Helicobacter</taxon>
    </lineage>
</organism>
<dbReference type="InterPro" id="IPR014048">
    <property type="entry name" value="MethylDNA_cys_MeTrfase_DNA-bd"/>
</dbReference>
<comment type="catalytic activity">
    <reaction evidence="1 8">
        <text>a 4-O-methyl-thymidine in DNA + L-cysteinyl-[protein] = a thymidine in DNA + S-methyl-L-cysteinyl-[protein]</text>
        <dbReference type="Rhea" id="RHEA:53428"/>
        <dbReference type="Rhea" id="RHEA-COMP:10131"/>
        <dbReference type="Rhea" id="RHEA-COMP:10132"/>
        <dbReference type="Rhea" id="RHEA-COMP:13555"/>
        <dbReference type="Rhea" id="RHEA-COMP:13556"/>
        <dbReference type="ChEBI" id="CHEBI:29950"/>
        <dbReference type="ChEBI" id="CHEBI:82612"/>
        <dbReference type="ChEBI" id="CHEBI:137386"/>
        <dbReference type="ChEBI" id="CHEBI:137387"/>
        <dbReference type="EC" id="2.1.1.63"/>
    </reaction>
</comment>
<dbReference type="Pfam" id="PF01035">
    <property type="entry name" value="DNA_binding_1"/>
    <property type="match status" value="1"/>
</dbReference>
<evidence type="ECO:0000259" key="10">
    <source>
        <dbReference type="Pfam" id="PF02870"/>
    </source>
</evidence>
<comment type="function">
    <text evidence="8">Involved in the cellular defense against the biological effects of O6-methylguanine (O6-MeG) and O4-methylthymine (O4-MeT) in DNA. Repairs the methylated nucleobase in DNA by stoichiometrically transferring the methyl group to a cysteine residue in the enzyme. This is a suicide reaction: the enzyme is irreversibly inactivated.</text>
</comment>
<dbReference type="InterPro" id="IPR008332">
    <property type="entry name" value="MethylG_MeTrfase_N"/>
</dbReference>
<dbReference type="Gene3D" id="3.30.160.70">
    <property type="entry name" value="Methylated DNA-protein cysteine methyltransferase domain"/>
    <property type="match status" value="1"/>
</dbReference>
<evidence type="ECO:0000256" key="7">
    <source>
        <dbReference type="ARBA" id="ARBA00049348"/>
    </source>
</evidence>
<keyword evidence="3 8" id="KW-0489">Methyltransferase</keyword>
<accession>A0ABS7JLL1</accession>
<dbReference type="PANTHER" id="PTHR10815:SF5">
    <property type="entry name" value="METHYLATED-DNA--PROTEIN-CYSTEINE METHYLTRANSFERASE"/>
    <property type="match status" value="1"/>
</dbReference>
<dbReference type="SUPFAM" id="SSF53155">
    <property type="entry name" value="Methylated DNA-protein cysteine methyltransferase domain"/>
    <property type="match status" value="1"/>
</dbReference>
<dbReference type="GO" id="GO:0032259">
    <property type="term" value="P:methylation"/>
    <property type="evidence" value="ECO:0007669"/>
    <property type="project" value="UniProtKB-KW"/>
</dbReference>
<feature type="domain" description="Methylguanine DNA methyltransferase ribonuclease-like" evidence="10">
    <location>
        <begin position="6"/>
        <end position="89"/>
    </location>
</feature>
<evidence type="ECO:0000256" key="1">
    <source>
        <dbReference type="ARBA" id="ARBA00001286"/>
    </source>
</evidence>
<comment type="similarity">
    <text evidence="8">Belongs to the MGMT family.</text>
</comment>
<evidence type="ECO:0000259" key="9">
    <source>
        <dbReference type="Pfam" id="PF01035"/>
    </source>
</evidence>
<dbReference type="EC" id="2.1.1.63" evidence="8"/>
<evidence type="ECO:0000313" key="11">
    <source>
        <dbReference type="EMBL" id="MBX7490290.1"/>
    </source>
</evidence>
<dbReference type="EMBL" id="JAIGYQ010000002">
    <property type="protein sequence ID" value="MBX7490290.1"/>
    <property type="molecule type" value="Genomic_DNA"/>
</dbReference>
<dbReference type="Gene3D" id="1.10.10.10">
    <property type="entry name" value="Winged helix-like DNA-binding domain superfamily/Winged helix DNA-binding domain"/>
    <property type="match status" value="1"/>
</dbReference>
<sequence>MQYGGIQNSPLGKILVIDDGEVILEVRFLDSVFNASCIDNSLTEWHSTQSIQNILVQHSLIQSQLTLATFSQLQEYFSKMRKTFTLPLNPKGTTFQQSVWKILRTIPYGETLSYGEVAKTLGKPKSARAIGGANHHNPIAILIPCHRVISANGTINGYASGVQRKIKLLKLEEYKPKKDLWRL</sequence>
<evidence type="ECO:0000256" key="8">
    <source>
        <dbReference type="HAMAP-Rule" id="MF_00772"/>
    </source>
</evidence>
<feature type="domain" description="Methylated-DNA-[protein]-cysteine S-methyltransferase DNA binding" evidence="9">
    <location>
        <begin position="95"/>
        <end position="173"/>
    </location>
</feature>